<dbReference type="InterPro" id="IPR037257">
    <property type="entry name" value="T2SS_E_N_sf"/>
</dbReference>
<evidence type="ECO:0000256" key="2">
    <source>
        <dbReference type="ARBA" id="ARBA00022741"/>
    </source>
</evidence>
<feature type="domain" description="Bacterial type II secretion system protein E" evidence="4">
    <location>
        <begin position="403"/>
        <end position="417"/>
    </location>
</feature>
<dbReference type="FunFam" id="3.40.50.300:FF:000398">
    <property type="entry name" value="Type IV pilus assembly ATPase PilB"/>
    <property type="match status" value="1"/>
</dbReference>
<dbReference type="Gene3D" id="3.30.300.160">
    <property type="entry name" value="Type II secretion system, protein E, N-terminal domain"/>
    <property type="match status" value="1"/>
</dbReference>
<dbReference type="GO" id="GO:0005524">
    <property type="term" value="F:ATP binding"/>
    <property type="evidence" value="ECO:0007669"/>
    <property type="project" value="UniProtKB-KW"/>
</dbReference>
<protein>
    <submittedName>
        <fullName evidence="5">General secretion pathway protein GspE</fullName>
    </submittedName>
</protein>
<dbReference type="EMBL" id="NDYO01000004">
    <property type="protein sequence ID" value="OUT12076.1"/>
    <property type="molecule type" value="Genomic_DNA"/>
</dbReference>
<dbReference type="PANTHER" id="PTHR30258">
    <property type="entry name" value="TYPE II SECRETION SYSTEM PROTEIN GSPE-RELATED"/>
    <property type="match status" value="1"/>
</dbReference>
<proteinExistence type="inferred from homology"/>
<comment type="caution">
    <text evidence="5">The sequence shown here is derived from an EMBL/GenBank/DDBJ whole genome shotgun (WGS) entry which is preliminary data.</text>
</comment>
<sequence length="583" mass="66228">MNNLENLTLKTLEQLNKLNDEQILKIIEIKKINEKSLLAILLEENMLEEEIFFEILSDIYRRGHTDIDEISTSLQIDQKRFIQYVCDKFKITFFDLDDIDIDYRISEKLSTSQLKSYNAIPVKEDEISVYVAFKNPFDVIIQDKVQNLFNRKLLKVACADPTQIEKYINKIALNESIKDVITEIRKELSSSSSQGQSTESSGILKLIEIILKTSIQSRASDIHIEPTETNCIVRSRIDGMLSETFIFDKDIYPPMVSRMKLLSNMDIAERRRPQDGRFSAQILDKEYDFRISTLPILNGESIVLRILDKSKVIINIEDLGMHPDNFAKFKKSMKAPYGIILVTGPTGSGKTTTLYGALNDIKSVKTKIITVEDPVEYQLNMIQQVHVNEKAGLTFISALRSILRQDPDIIMIGEIRDQETLRIAIQAALTGHLVFSTLHTNDAISALPRMVDMGIEPYLVSGALVCIEAQRLVRKLCPYCKQKVTLSQKALDEIKKFLPEDYQFYKSVGCQHCSQTGYLGREMISEILSISDHIASIVANNASKEELKKAAYDEGFIDMFHDGVIRAANGVTTIEEVYRVAKI</sequence>
<dbReference type="Gene3D" id="3.40.50.300">
    <property type="entry name" value="P-loop containing nucleotide triphosphate hydrolases"/>
    <property type="match status" value="1"/>
</dbReference>
<dbReference type="Pfam" id="PF00437">
    <property type="entry name" value="T2SSE"/>
    <property type="match status" value="1"/>
</dbReference>
<comment type="similarity">
    <text evidence="1">Belongs to the GSP E family.</text>
</comment>
<dbReference type="GO" id="GO:0016887">
    <property type="term" value="F:ATP hydrolysis activity"/>
    <property type="evidence" value="ECO:0007669"/>
    <property type="project" value="TreeGrafter"/>
</dbReference>
<evidence type="ECO:0000259" key="4">
    <source>
        <dbReference type="PROSITE" id="PS00662"/>
    </source>
</evidence>
<name>A0A1Y5MTZ0_9BACT</name>
<organism evidence="5 6">
    <name type="scientific">Campylobacter concisus</name>
    <dbReference type="NCBI Taxonomy" id="199"/>
    <lineage>
        <taxon>Bacteria</taxon>
        <taxon>Pseudomonadati</taxon>
        <taxon>Campylobacterota</taxon>
        <taxon>Epsilonproteobacteria</taxon>
        <taxon>Campylobacterales</taxon>
        <taxon>Campylobacteraceae</taxon>
        <taxon>Campylobacter</taxon>
    </lineage>
</organism>
<dbReference type="SUPFAM" id="SSF52540">
    <property type="entry name" value="P-loop containing nucleoside triphosphate hydrolases"/>
    <property type="match status" value="1"/>
</dbReference>
<dbReference type="SMART" id="SM00382">
    <property type="entry name" value="AAA"/>
    <property type="match status" value="1"/>
</dbReference>
<dbReference type="InterPro" id="IPR027417">
    <property type="entry name" value="P-loop_NTPase"/>
</dbReference>
<dbReference type="RefSeq" id="WP_087584466.1">
    <property type="nucleotide sequence ID" value="NZ_CABMKR010000004.1"/>
</dbReference>
<dbReference type="SUPFAM" id="SSF160246">
    <property type="entry name" value="EspE N-terminal domain-like"/>
    <property type="match status" value="1"/>
</dbReference>
<reference evidence="5 6" key="1">
    <citation type="submission" date="2017-04" db="EMBL/GenBank/DDBJ databases">
        <title>Complete genome of Campylobacter concisus ATCC 33237T and draft genomes for an additional eight well characterized C. concisus strains.</title>
        <authorList>
            <person name="Cornelius A.J."/>
            <person name="Miller W.G."/>
            <person name="Lastovica A.J."/>
            <person name="On S.L."/>
            <person name="French N.P."/>
            <person name="Vandenberg O."/>
            <person name="Biggs P.J."/>
        </authorList>
    </citation>
    <scope>NUCLEOTIDE SEQUENCE [LARGE SCALE GENOMIC DNA]</scope>
    <source>
        <strain evidence="5 6">Lasto28.99</strain>
    </source>
</reference>
<dbReference type="AlphaFoldDB" id="A0A1Y5MTZ0"/>
<dbReference type="PANTHER" id="PTHR30258:SF3">
    <property type="entry name" value="SLL1921 PROTEIN"/>
    <property type="match status" value="1"/>
</dbReference>
<dbReference type="InterPro" id="IPR007831">
    <property type="entry name" value="T2SS_GspE_N"/>
</dbReference>
<keyword evidence="3" id="KW-0067">ATP-binding</keyword>
<dbReference type="Pfam" id="PF05157">
    <property type="entry name" value="MshEN"/>
    <property type="match status" value="1"/>
</dbReference>
<accession>A0A1Y5MTZ0</accession>
<dbReference type="InterPro" id="IPR001482">
    <property type="entry name" value="T2SS/T4SS_dom"/>
</dbReference>
<evidence type="ECO:0000256" key="1">
    <source>
        <dbReference type="ARBA" id="ARBA00006611"/>
    </source>
</evidence>
<dbReference type="InterPro" id="IPR003593">
    <property type="entry name" value="AAA+_ATPase"/>
</dbReference>
<keyword evidence="2" id="KW-0547">Nucleotide-binding</keyword>
<dbReference type="GO" id="GO:0005886">
    <property type="term" value="C:plasma membrane"/>
    <property type="evidence" value="ECO:0007669"/>
    <property type="project" value="TreeGrafter"/>
</dbReference>
<gene>
    <name evidence="5" type="ORF">B9N62_03960</name>
</gene>
<dbReference type="CDD" id="cd01129">
    <property type="entry name" value="PulE-GspE-like"/>
    <property type="match status" value="1"/>
</dbReference>
<evidence type="ECO:0000313" key="5">
    <source>
        <dbReference type="EMBL" id="OUT12076.1"/>
    </source>
</evidence>
<dbReference type="Gene3D" id="3.30.450.90">
    <property type="match status" value="1"/>
</dbReference>
<dbReference type="PROSITE" id="PS00662">
    <property type="entry name" value="T2SP_E"/>
    <property type="match status" value="1"/>
</dbReference>
<evidence type="ECO:0000256" key="3">
    <source>
        <dbReference type="ARBA" id="ARBA00022840"/>
    </source>
</evidence>
<evidence type="ECO:0000313" key="6">
    <source>
        <dbReference type="Proteomes" id="UP000195967"/>
    </source>
</evidence>
<dbReference type="Proteomes" id="UP000195967">
    <property type="component" value="Unassembled WGS sequence"/>
</dbReference>